<reference evidence="1 2" key="2">
    <citation type="submission" date="2018-11" db="EMBL/GenBank/DDBJ databases">
        <authorList>
            <consortium name="Pathogen Informatics"/>
        </authorList>
    </citation>
    <scope>NUCLEOTIDE SEQUENCE [LARGE SCALE GENOMIC DNA]</scope>
</reference>
<proteinExistence type="predicted"/>
<protein>
    <submittedName>
        <fullName evidence="3">Transposase</fullName>
    </submittedName>
</protein>
<evidence type="ECO:0000313" key="3">
    <source>
        <dbReference type="WBParaSite" id="SBAD_0000927701-mRNA-1"/>
    </source>
</evidence>
<organism evidence="3">
    <name type="scientific">Soboliphyme baturini</name>
    <dbReference type="NCBI Taxonomy" id="241478"/>
    <lineage>
        <taxon>Eukaryota</taxon>
        <taxon>Metazoa</taxon>
        <taxon>Ecdysozoa</taxon>
        <taxon>Nematoda</taxon>
        <taxon>Enoplea</taxon>
        <taxon>Dorylaimia</taxon>
        <taxon>Dioctophymatida</taxon>
        <taxon>Dioctophymatoidea</taxon>
        <taxon>Soboliphymatidae</taxon>
        <taxon>Soboliphyme</taxon>
    </lineage>
</organism>
<sequence length="97" mass="10536">MKLTEDGLLKTEDNQMVIGQQNVKKVSGKQPRKATLFRSLVEGLGQNVKAISPGTKSRGSAAYCTDGRNVCGRSTTDTVIGTVIRETERPKICRSPQ</sequence>
<dbReference type="Proteomes" id="UP000270296">
    <property type="component" value="Unassembled WGS sequence"/>
</dbReference>
<evidence type="ECO:0000313" key="2">
    <source>
        <dbReference type="Proteomes" id="UP000270296"/>
    </source>
</evidence>
<accession>A0A183IZA4</accession>
<reference evidence="3" key="1">
    <citation type="submission" date="2016-06" db="UniProtKB">
        <authorList>
            <consortium name="WormBaseParasite"/>
        </authorList>
    </citation>
    <scope>IDENTIFICATION</scope>
</reference>
<name>A0A183IZA4_9BILA</name>
<dbReference type="EMBL" id="UZAM01012150">
    <property type="protein sequence ID" value="VDP20292.1"/>
    <property type="molecule type" value="Genomic_DNA"/>
</dbReference>
<dbReference type="WBParaSite" id="SBAD_0000927701-mRNA-1">
    <property type="protein sequence ID" value="SBAD_0000927701-mRNA-1"/>
    <property type="gene ID" value="SBAD_0000927701"/>
</dbReference>
<evidence type="ECO:0000313" key="1">
    <source>
        <dbReference type="EMBL" id="VDP20292.1"/>
    </source>
</evidence>
<dbReference type="AlphaFoldDB" id="A0A183IZA4"/>
<gene>
    <name evidence="1" type="ORF">SBAD_LOCUS8952</name>
</gene>
<keyword evidence="2" id="KW-1185">Reference proteome</keyword>